<protein>
    <submittedName>
        <fullName evidence="1">Uncharacterized protein</fullName>
    </submittedName>
</protein>
<dbReference type="EMBL" id="CADIKL010000096">
    <property type="protein sequence ID" value="CAB3810489.1"/>
    <property type="molecule type" value="Genomic_DNA"/>
</dbReference>
<name>A0A6J5H3M5_9BURK</name>
<evidence type="ECO:0000313" key="1">
    <source>
        <dbReference type="EMBL" id="CAB3810489.1"/>
    </source>
</evidence>
<proteinExistence type="predicted"/>
<dbReference type="AlphaFoldDB" id="A0A6J5H3M5"/>
<sequence>MSRWMDSARTRFPMDDRFLLKAFFQNAINSEDIKSHTELLALVNEESLERTRNGWTKDRTRYMGLRPPSGRRFRIYFAVPMTVETPIDGAQPVDQD</sequence>
<accession>A0A6J5H3M5</accession>
<evidence type="ECO:0000313" key="2">
    <source>
        <dbReference type="Proteomes" id="UP000494119"/>
    </source>
</evidence>
<organism evidence="1 2">
    <name type="scientific">Paraburkholderia caffeinitolerans</name>
    <dbReference type="NCBI Taxonomy" id="1723730"/>
    <lineage>
        <taxon>Bacteria</taxon>
        <taxon>Pseudomonadati</taxon>
        <taxon>Pseudomonadota</taxon>
        <taxon>Betaproteobacteria</taxon>
        <taxon>Burkholderiales</taxon>
        <taxon>Burkholderiaceae</taxon>
        <taxon>Paraburkholderia</taxon>
    </lineage>
</organism>
<dbReference type="Proteomes" id="UP000494119">
    <property type="component" value="Unassembled WGS sequence"/>
</dbReference>
<keyword evidence="2" id="KW-1185">Reference proteome</keyword>
<gene>
    <name evidence="1" type="ORF">LMG28688_07259</name>
</gene>
<reference evidence="1 2" key="1">
    <citation type="submission" date="2020-04" db="EMBL/GenBank/DDBJ databases">
        <authorList>
            <person name="De Canck E."/>
        </authorList>
    </citation>
    <scope>NUCLEOTIDE SEQUENCE [LARGE SCALE GENOMIC DNA]</scope>
    <source>
        <strain evidence="1 2">LMG 28688</strain>
    </source>
</reference>